<dbReference type="RefSeq" id="WP_344327667.1">
    <property type="nucleotide sequence ID" value="NZ_BAAASZ010000035.1"/>
</dbReference>
<proteinExistence type="predicted"/>
<reference evidence="2 3" key="1">
    <citation type="journal article" date="2019" name="Int. J. Syst. Evol. Microbiol.">
        <title>The Global Catalogue of Microorganisms (GCM) 10K type strain sequencing project: providing services to taxonomists for standard genome sequencing and annotation.</title>
        <authorList>
            <consortium name="The Broad Institute Genomics Platform"/>
            <consortium name="The Broad Institute Genome Sequencing Center for Infectious Disease"/>
            <person name="Wu L."/>
            <person name="Ma J."/>
        </authorList>
    </citation>
    <scope>NUCLEOTIDE SEQUENCE [LARGE SCALE GENOMIC DNA]</scope>
    <source>
        <strain evidence="2 3">JCM 6305</strain>
    </source>
</reference>
<protein>
    <recommendedName>
        <fullName evidence="4">Transposase</fullName>
    </recommendedName>
</protein>
<name>A0ABN3KHY8_9ACTN</name>
<sequence length="170" mass="18955">MHALRTLGGVPRGRGRYDSLKTAITQVLGLNRARVEADRWIAFKSHFGIESFSCRPGAEGAHEKGGVEERTGYFRRDHFAPMPVRLIGKRVRVVLHAFHRAVYDQDVEITRHEWLIAKAGCHLEPDHCLEALVRESGAFPGPPPLSRPTPARDDWWAQARSTASGTTPGL</sequence>
<evidence type="ECO:0008006" key="4">
    <source>
        <dbReference type="Google" id="ProtNLM"/>
    </source>
</evidence>
<comment type="caution">
    <text evidence="2">The sequence shown here is derived from an EMBL/GenBank/DDBJ whole genome shotgun (WGS) entry which is preliminary data.</text>
</comment>
<dbReference type="EMBL" id="BAAASZ010000035">
    <property type="protein sequence ID" value="GAA2460431.1"/>
    <property type="molecule type" value="Genomic_DNA"/>
</dbReference>
<dbReference type="Proteomes" id="UP001501638">
    <property type="component" value="Unassembled WGS sequence"/>
</dbReference>
<feature type="compositionally biased region" description="Polar residues" evidence="1">
    <location>
        <begin position="159"/>
        <end position="170"/>
    </location>
</feature>
<accession>A0ABN3KHY8</accession>
<gene>
    <name evidence="2" type="ORF">GCM10010405_50990</name>
</gene>
<keyword evidence="3" id="KW-1185">Reference proteome</keyword>
<organism evidence="2 3">
    <name type="scientific">Streptomyces macrosporus</name>
    <dbReference type="NCBI Taxonomy" id="44032"/>
    <lineage>
        <taxon>Bacteria</taxon>
        <taxon>Bacillati</taxon>
        <taxon>Actinomycetota</taxon>
        <taxon>Actinomycetes</taxon>
        <taxon>Kitasatosporales</taxon>
        <taxon>Streptomycetaceae</taxon>
        <taxon>Streptomyces</taxon>
    </lineage>
</organism>
<evidence type="ECO:0000313" key="3">
    <source>
        <dbReference type="Proteomes" id="UP001501638"/>
    </source>
</evidence>
<feature type="region of interest" description="Disordered" evidence="1">
    <location>
        <begin position="139"/>
        <end position="170"/>
    </location>
</feature>
<evidence type="ECO:0000256" key="1">
    <source>
        <dbReference type="SAM" id="MobiDB-lite"/>
    </source>
</evidence>
<evidence type="ECO:0000313" key="2">
    <source>
        <dbReference type="EMBL" id="GAA2460431.1"/>
    </source>
</evidence>